<accession>A0A023B9X1</accession>
<feature type="compositionally biased region" description="Basic and acidic residues" evidence="1">
    <location>
        <begin position="43"/>
        <end position="56"/>
    </location>
</feature>
<protein>
    <submittedName>
        <fullName evidence="2">Uncharacterized protein</fullName>
    </submittedName>
</protein>
<feature type="compositionally biased region" description="Low complexity" evidence="1">
    <location>
        <begin position="27"/>
        <end position="40"/>
    </location>
</feature>
<evidence type="ECO:0000313" key="3">
    <source>
        <dbReference type="Proteomes" id="UP000019763"/>
    </source>
</evidence>
<dbReference type="EMBL" id="AFNH02000334">
    <property type="protein sequence ID" value="EZG76986.1"/>
    <property type="molecule type" value="Genomic_DNA"/>
</dbReference>
<name>A0A023B9X1_GRENI</name>
<feature type="region of interest" description="Disordered" evidence="1">
    <location>
        <begin position="1"/>
        <end position="73"/>
    </location>
</feature>
<organism evidence="2 3">
    <name type="scientific">Gregarina niphandrodes</name>
    <name type="common">Septate eugregarine</name>
    <dbReference type="NCBI Taxonomy" id="110365"/>
    <lineage>
        <taxon>Eukaryota</taxon>
        <taxon>Sar</taxon>
        <taxon>Alveolata</taxon>
        <taxon>Apicomplexa</taxon>
        <taxon>Conoidasida</taxon>
        <taxon>Gregarinasina</taxon>
        <taxon>Eugregarinorida</taxon>
        <taxon>Gregarinidae</taxon>
        <taxon>Gregarina</taxon>
    </lineage>
</organism>
<keyword evidence="3" id="KW-1185">Reference proteome</keyword>
<sequence length="553" mass="61089">MRGSLAGCDKGPRPWQLALIAGGGDASSQTSSGLTTGSWGECPVEKDGESFRRDSCGEDPFGEDPFGDDPFGDDPFGDDPFGDDPFGVDPWEQARWSQRPQRGDLWWTCEGDVCEGDLCEGDLWEGDLWEGDLWEGDLWMKGPWEQDEWGEGYESTDVAEAWNWNVETGMSGERVPVPRSTPAAAPTVIGFLKKDGKMLTVFSPGLQQGLCLDCDSSARPGAVKTVLADVWREKAATPSDDVLEFQRLVGRSYAPFPARVASAVEVRGSIARRLRRRVDYHLTLLQQKNSAAGEALPGEALPGEALPGEALPGEALELDHRVGSNCLDGLDGRCCHEEPICRKYQTLGALVQHHKMSLRLFMSIMLESIQKLKSFSKRALLRQMHPKALPLAYDGLKQKVDSGYIYPYLASMDQILFAKGDPLVSVFLQPRFHTKRSAAMDMTGLLFAKVAILCGAIKCPQVRDSQRCSGRQPACKAEEKVVKTLLKGRAFKNYDIWHTALSACYKEAEHQKYTEQYIISDIRQGCATPTLTEHRHQAPCRTDTCPQVLAGPK</sequence>
<gene>
    <name evidence="2" type="ORF">GNI_043860</name>
</gene>
<reference evidence="2" key="1">
    <citation type="submission" date="2013-12" db="EMBL/GenBank/DDBJ databases">
        <authorList>
            <person name="Omoto C.K."/>
            <person name="Sibley D."/>
            <person name="Venepally P."/>
            <person name="Hadjithomas M."/>
            <person name="Karamycheva S."/>
            <person name="Brunk B."/>
            <person name="Roos D."/>
            <person name="Caler E."/>
            <person name="Lorenzi H."/>
        </authorList>
    </citation>
    <scope>NUCLEOTIDE SEQUENCE</scope>
</reference>
<evidence type="ECO:0000256" key="1">
    <source>
        <dbReference type="SAM" id="MobiDB-lite"/>
    </source>
</evidence>
<dbReference type="Proteomes" id="UP000019763">
    <property type="component" value="Unassembled WGS sequence"/>
</dbReference>
<comment type="caution">
    <text evidence="2">The sequence shown here is derived from an EMBL/GenBank/DDBJ whole genome shotgun (WGS) entry which is preliminary data.</text>
</comment>
<dbReference type="AlphaFoldDB" id="A0A023B9X1"/>
<dbReference type="GeneID" id="22911676"/>
<dbReference type="VEuPathDB" id="CryptoDB:GNI_043860"/>
<feature type="compositionally biased region" description="Acidic residues" evidence="1">
    <location>
        <begin position="60"/>
        <end position="73"/>
    </location>
</feature>
<proteinExistence type="predicted"/>
<dbReference type="RefSeq" id="XP_011129554.1">
    <property type="nucleotide sequence ID" value="XM_011131252.1"/>
</dbReference>
<evidence type="ECO:0000313" key="2">
    <source>
        <dbReference type="EMBL" id="EZG76986.1"/>
    </source>
</evidence>